<proteinExistence type="predicted"/>
<gene>
    <name evidence="1" type="ORF">BDY19DRAFT_998561</name>
</gene>
<sequence length="1615" mass="180069">MDSQLDRQQTEIYALKSIYGNDFIECDPPTVWKGAPRLPEFIIRVRHPDQAHADATFFDLHVKLPKTYPKLAAPIFTIQPPTSGLKPSQLTEITQAIHEHVRSLKDTEMVFEAVDAAQAWLSVNVHPSQEPTGSLAAQMARRAHEEEEARKEREQVIASEAYERQRQREHAIEEQLRMNAERLHQARKRAMSDVTEVAANDIFTVDDEDAGDVTVDGQNGQTSGRRNLMEAFSEEVEWQGVRFRKVALSHPQKEKLGTTYQAEPNPCISSSNAHTPSLSLELFTIAFESKYYSTAHARKKLKQLETDCQQLTRLRHSNLLAVLAVKLVLAGGGGTSRLCILHEKRPAVTLKDVLEDCDFLKEVRATEYTMQILSALNAVHTASLILRGIDPNCIGLVPQSSTCPTSVAQPGPSKRVKLFHVAYYVQLLDMNRSEPFSTNSFVPDSPTPEGWMPKDALDSSLVYTRSRDIHAVGIVLLQMLMGVDVMERYEDVNDALRCSSISSSMQQHIVNMVAPGKKGFSAGSLLVSLAGIPIADSTRTPTIPINGNGYTPNTPIPSNVSGSPPTDYMLYRPATRHASRWKEDWQELEFVGKGAFGSVVKARNKLDKRIYAVKKIKLRPGQSEDKLFREVSTLSRLNHRNIVRYYTTWIEYSDMDSTTSSAVGSSAGTGDHSAETYSIGSNSFNQEQMLAIDWNSVQSPSNGHSFPSIHFTTGESSDSDSESDPTGSDTAGSGESSGGLGGRMVLRGRGRGYQGQRAMGHGMIDLSAPPKLSKTLFIQMEYVERQTLKELVNDEQGLPEEEAWRLFRQLVDALVHMASLNILHRDIKLNNIFIDAHGDCKIGDFGLATFNLDVVEPLDAPHPNFLSEDLTLEVGTTLYIAPEIKMSSHPPGIRSDQTKADMYSLGIVFFEMNYQFGTAQERIVVLERLRKPEIIFPDDWDKQRTRQRQIITWLLQHDPAGRPSARELSESPLMPPKVEDEHFKNTLAMIVKSDSPYRQSVLAALFKQEPEPGHTFLYDSGEIPEHATLNGIVHDRIVQIFRMHGAVDMEPPLLLPIADKDDAQSRAAFLDRNGKPVALPDNAFAPFARVAARVGTRRIKRYHVSDVYKPDPVAGHPKAYKTAVFDIITQDTVSGPCASAAESISIVTDCMNSFANLDKYEIQLSHTQIRAALFEHLSLPSYTEVLKILQTNASTSQRRQLLLDKALSRNAVDLLEALFEGGTDIDAVCARLEKISPSFLSAIREPLRDIRATIQFAVAIGVQRPIVFKPLFMLHNKQVMFDGIRFEVVKGQSTNLKRWDVLAVGGRYEQYINSFSPVKSRSDGIAAVGIQISLEKIAAALASFQSSSMKDSMKTGRSYGYWSPRRCDVYVAAHPSDLDGTLLERLEVSAFLWRNGISADMMYEFGGAEGENVVDQCTREGILFIVYPRARLYRRDQPAFKVKSVLKSTEYAVSRHELVPFLAQQIAEQKRIDASISGAPWVAESSQSTTLAKENSDSNVQLVLPQETKKQRRQTKQILLDRAVEFQDTLKNAVTQSGIPIVAVDVPIPIFEEMSKNTSWINDENALKPLLTSMSAQQSIYVTQVRDAVLKKKGDDCKFVILFAVKEERASLLTF</sequence>
<name>A0ACB8TN61_9APHY</name>
<keyword evidence="2" id="KW-1185">Reference proteome</keyword>
<dbReference type="EMBL" id="MU274965">
    <property type="protein sequence ID" value="KAI0083455.1"/>
    <property type="molecule type" value="Genomic_DNA"/>
</dbReference>
<evidence type="ECO:0000313" key="1">
    <source>
        <dbReference type="EMBL" id="KAI0083455.1"/>
    </source>
</evidence>
<organism evidence="1 2">
    <name type="scientific">Irpex rosettiformis</name>
    <dbReference type="NCBI Taxonomy" id="378272"/>
    <lineage>
        <taxon>Eukaryota</taxon>
        <taxon>Fungi</taxon>
        <taxon>Dikarya</taxon>
        <taxon>Basidiomycota</taxon>
        <taxon>Agaricomycotina</taxon>
        <taxon>Agaricomycetes</taxon>
        <taxon>Polyporales</taxon>
        <taxon>Irpicaceae</taxon>
        <taxon>Irpex</taxon>
    </lineage>
</organism>
<evidence type="ECO:0000313" key="2">
    <source>
        <dbReference type="Proteomes" id="UP001055072"/>
    </source>
</evidence>
<accession>A0ACB8TN61</accession>
<comment type="caution">
    <text evidence="1">The sequence shown here is derived from an EMBL/GenBank/DDBJ whole genome shotgun (WGS) entry which is preliminary data.</text>
</comment>
<dbReference type="Proteomes" id="UP001055072">
    <property type="component" value="Unassembled WGS sequence"/>
</dbReference>
<reference evidence="1" key="1">
    <citation type="journal article" date="2021" name="Environ. Microbiol.">
        <title>Gene family expansions and transcriptome signatures uncover fungal adaptations to wood decay.</title>
        <authorList>
            <person name="Hage H."/>
            <person name="Miyauchi S."/>
            <person name="Viragh M."/>
            <person name="Drula E."/>
            <person name="Min B."/>
            <person name="Chaduli D."/>
            <person name="Navarro D."/>
            <person name="Favel A."/>
            <person name="Norest M."/>
            <person name="Lesage-Meessen L."/>
            <person name="Balint B."/>
            <person name="Merenyi Z."/>
            <person name="de Eugenio L."/>
            <person name="Morin E."/>
            <person name="Martinez A.T."/>
            <person name="Baldrian P."/>
            <person name="Stursova M."/>
            <person name="Martinez M.J."/>
            <person name="Novotny C."/>
            <person name="Magnuson J.K."/>
            <person name="Spatafora J.W."/>
            <person name="Maurice S."/>
            <person name="Pangilinan J."/>
            <person name="Andreopoulos W."/>
            <person name="LaButti K."/>
            <person name="Hundley H."/>
            <person name="Na H."/>
            <person name="Kuo A."/>
            <person name="Barry K."/>
            <person name="Lipzen A."/>
            <person name="Henrissat B."/>
            <person name="Riley R."/>
            <person name="Ahrendt S."/>
            <person name="Nagy L.G."/>
            <person name="Grigoriev I.V."/>
            <person name="Martin F."/>
            <person name="Rosso M.N."/>
        </authorList>
    </citation>
    <scope>NUCLEOTIDE SEQUENCE</scope>
    <source>
        <strain evidence="1">CBS 384.51</strain>
    </source>
</reference>
<protein>
    <submittedName>
        <fullName evidence="1">Uncharacterized protein</fullName>
    </submittedName>
</protein>